<dbReference type="InterPro" id="IPR023214">
    <property type="entry name" value="HAD_sf"/>
</dbReference>
<dbReference type="NCBIfam" id="TIGR01460">
    <property type="entry name" value="HAD-SF-IIA"/>
    <property type="match status" value="1"/>
</dbReference>
<evidence type="ECO:0000259" key="1">
    <source>
        <dbReference type="Pfam" id="PF18407"/>
    </source>
</evidence>
<dbReference type="SUPFAM" id="SSF56784">
    <property type="entry name" value="HAD-like"/>
    <property type="match status" value="1"/>
</dbReference>
<dbReference type="Pfam" id="PF13344">
    <property type="entry name" value="Hydrolase_6"/>
    <property type="match status" value="1"/>
</dbReference>
<dbReference type="PANTHER" id="PTHR19288:SF95">
    <property type="entry name" value="D-GLYCEROL 3-PHOSPHATE PHOSPHATASE"/>
    <property type="match status" value="1"/>
</dbReference>
<evidence type="ECO:0000313" key="2">
    <source>
        <dbReference type="EMBL" id="PKW15674.1"/>
    </source>
</evidence>
<dbReference type="Pfam" id="PF13242">
    <property type="entry name" value="Hydrolase_like"/>
    <property type="match status" value="1"/>
</dbReference>
<proteinExistence type="predicted"/>
<dbReference type="STRING" id="994479.GCA_000194155_03796"/>
<dbReference type="GO" id="GO:0005737">
    <property type="term" value="C:cytoplasm"/>
    <property type="evidence" value="ECO:0007669"/>
    <property type="project" value="TreeGrafter"/>
</dbReference>
<dbReference type="InterPro" id="IPR041065">
    <property type="entry name" value="GNAT-like"/>
</dbReference>
<dbReference type="InterPro" id="IPR036412">
    <property type="entry name" value="HAD-like_sf"/>
</dbReference>
<feature type="domain" description="GCN5-related N-acetyltransferase-like" evidence="1">
    <location>
        <begin position="274"/>
        <end position="335"/>
    </location>
</feature>
<comment type="caution">
    <text evidence="2">The sequence shown here is derived from an EMBL/GenBank/DDBJ whole genome shotgun (WGS) entry which is preliminary data.</text>
</comment>
<evidence type="ECO:0000313" key="3">
    <source>
        <dbReference type="Proteomes" id="UP000233786"/>
    </source>
</evidence>
<name>A0A2N3XYB8_SACSN</name>
<organism evidence="2 3">
    <name type="scientific">Saccharopolyspora spinosa</name>
    <dbReference type="NCBI Taxonomy" id="60894"/>
    <lineage>
        <taxon>Bacteria</taxon>
        <taxon>Bacillati</taxon>
        <taxon>Actinomycetota</taxon>
        <taxon>Actinomycetes</taxon>
        <taxon>Pseudonocardiales</taxon>
        <taxon>Pseudonocardiaceae</taxon>
        <taxon>Saccharopolyspora</taxon>
    </lineage>
</organism>
<gene>
    <name evidence="2" type="ORF">A8926_3422</name>
</gene>
<protein>
    <submittedName>
        <fullName evidence="2">HAD superfamily hydrolase (TIGR01457 family)</fullName>
    </submittedName>
</protein>
<keyword evidence="3" id="KW-1185">Reference proteome</keyword>
<reference evidence="2" key="1">
    <citation type="submission" date="2017-12" db="EMBL/GenBank/DDBJ databases">
        <title>Sequencing the genomes of 1000 Actinobacteria strains.</title>
        <authorList>
            <person name="Klenk H.-P."/>
        </authorList>
    </citation>
    <scope>NUCLEOTIDE SEQUENCE [LARGE SCALE GENOMIC DNA]</scope>
    <source>
        <strain evidence="2">DSM 44228</strain>
    </source>
</reference>
<dbReference type="Gene3D" id="3.30.300.290">
    <property type="match status" value="1"/>
</dbReference>
<dbReference type="InterPro" id="IPR006357">
    <property type="entry name" value="HAD-SF_hydro_IIA"/>
</dbReference>
<keyword evidence="2" id="KW-0378">Hydrolase</keyword>
<dbReference type="Proteomes" id="UP000233786">
    <property type="component" value="Unassembled WGS sequence"/>
</dbReference>
<dbReference type="OrthoDB" id="3400930at2"/>
<sequence length="336" mass="34801">MSGTLLDGHDVVLFDLDGTVFRGGELVPGALEAIQEVHRRGIPVRYVTNNASKPDQAVVDHLAGLGLDAERAEVSTSAQAGAAMLAEKLPPGSKVLVVGSPALVSEVDKAGLVPVSEFADEPVAVVQGLYTEIGYRDLAEACLAIRAGALWISCNGDRTLPTERGLVPGNGALVALLQAATDQDPLVAGKPERPLLDRAVASAGAEAPLMVGDRLDTDIAGAVNAGMPVLMVLTGVSTTRDLLEATDGLRPDYVGADLRALHQSPSEVAIGEQTTWQVRVDSGSLELAARPGELPGDALSALRALCAAWWATFSGPVAVHSADEHAQDVLRQLGLA</sequence>
<dbReference type="EMBL" id="PJNB01000001">
    <property type="protein sequence ID" value="PKW15674.1"/>
    <property type="molecule type" value="Genomic_DNA"/>
</dbReference>
<dbReference type="Gene3D" id="3.40.50.1000">
    <property type="entry name" value="HAD superfamily/HAD-like"/>
    <property type="match status" value="2"/>
</dbReference>
<dbReference type="RefSeq" id="WP_010697213.1">
    <property type="nucleotide sequence ID" value="NZ_CP061007.1"/>
</dbReference>
<accession>A0A2N3XYB8</accession>
<dbReference type="Pfam" id="PF18407">
    <property type="entry name" value="GNAT_like"/>
    <property type="match status" value="1"/>
</dbReference>
<dbReference type="AlphaFoldDB" id="A0A2N3XYB8"/>
<dbReference type="GO" id="GO:0016791">
    <property type="term" value="F:phosphatase activity"/>
    <property type="evidence" value="ECO:0007669"/>
    <property type="project" value="TreeGrafter"/>
</dbReference>
<dbReference type="PANTHER" id="PTHR19288">
    <property type="entry name" value="4-NITROPHENYLPHOSPHATASE-RELATED"/>
    <property type="match status" value="1"/>
</dbReference>